<dbReference type="EMBL" id="UFXZ01000001">
    <property type="protein sequence ID" value="STC87280.1"/>
    <property type="molecule type" value="Genomic_DNA"/>
</dbReference>
<dbReference type="Proteomes" id="UP000255248">
    <property type="component" value="Unassembled WGS sequence"/>
</dbReference>
<accession>A0A376DDT8</accession>
<name>A0A376DDT8_9GAMM</name>
<protein>
    <submittedName>
        <fullName evidence="1">Uncharacterized protein</fullName>
    </submittedName>
</protein>
<proteinExistence type="predicted"/>
<reference evidence="1 2" key="1">
    <citation type="submission" date="2018-06" db="EMBL/GenBank/DDBJ databases">
        <authorList>
            <consortium name="Pathogen Informatics"/>
            <person name="Doyle S."/>
        </authorList>
    </citation>
    <scope>NUCLEOTIDE SEQUENCE [LARGE SCALE GENOMIC DNA]</scope>
    <source>
        <strain evidence="1 2">NCTC12121</strain>
    </source>
</reference>
<evidence type="ECO:0000313" key="1">
    <source>
        <dbReference type="EMBL" id="STC87280.1"/>
    </source>
</evidence>
<evidence type="ECO:0000313" key="2">
    <source>
        <dbReference type="Proteomes" id="UP000255248"/>
    </source>
</evidence>
<sequence length="60" mass="6665">MDGYCRLAASSLILACVDMSTLKLIIFCTVLGKSFGEVLGKDVQIKSQHKINNLCWLYVI</sequence>
<dbReference type="AlphaFoldDB" id="A0A376DDT8"/>
<gene>
    <name evidence="1" type="ORF">NCTC12121_01432</name>
</gene>
<organism evidence="1 2">
    <name type="scientific">Edwardsiella hoshinae</name>
    <dbReference type="NCBI Taxonomy" id="93378"/>
    <lineage>
        <taxon>Bacteria</taxon>
        <taxon>Pseudomonadati</taxon>
        <taxon>Pseudomonadota</taxon>
        <taxon>Gammaproteobacteria</taxon>
        <taxon>Enterobacterales</taxon>
        <taxon>Hafniaceae</taxon>
        <taxon>Edwardsiella</taxon>
    </lineage>
</organism>